<dbReference type="EMBL" id="SRYB01000021">
    <property type="protein sequence ID" value="TGY77680.1"/>
    <property type="molecule type" value="Genomic_DNA"/>
</dbReference>
<protein>
    <submittedName>
        <fullName evidence="1">AAA family ATPase</fullName>
    </submittedName>
</protein>
<accession>A0AC61RDM6</accession>
<evidence type="ECO:0000313" key="2">
    <source>
        <dbReference type="Proteomes" id="UP000306319"/>
    </source>
</evidence>
<dbReference type="Proteomes" id="UP000306319">
    <property type="component" value="Unassembled WGS sequence"/>
</dbReference>
<gene>
    <name evidence="1" type="ORF">E5331_13300</name>
</gene>
<comment type="caution">
    <text evidence="1">The sequence shown here is derived from an EMBL/GenBank/DDBJ whole genome shotgun (WGS) entry which is preliminary data.</text>
</comment>
<sequence>MTRREKYPIGQQSFEVLRDKGYVYVDKTRFIEEILEGSQYYFLARPRRFGKSLFLSTLKCFYEGKRHLFEGLYIDSIDWEWEPYPVLYIDLNVVNYDSPESLSILLENHLERWEEKYGVKRIAGSIASRFTNVIHSAYNTTGKRVVILVDEYDKPLVGHLSDKDGFERFRSDLAAFYANFKSCADFIELVFITGVSRFGKLSVFSGLNNIKDISFDNRFSDICGISGEELLDVFTPGIKNLAEANGQSFEKACNELKHRYDGYRFANKGKDIYNPYSLLNVIDSEQYGNYWIESGQPTILKDQLTRFNVDLESLLHPCCSIEALKGLDLDNPHPIALLYQTGYLTIKSYNPSDSLYTLGIPNKEVEEGFLMLISDWKVSK</sequence>
<proteinExistence type="predicted"/>
<name>A0AC61RDM6_9BACT</name>
<evidence type="ECO:0000313" key="1">
    <source>
        <dbReference type="EMBL" id="TGY77680.1"/>
    </source>
</evidence>
<organism evidence="1 2">
    <name type="scientific">Lepagella muris</name>
    <dbReference type="NCBI Taxonomy" id="3032870"/>
    <lineage>
        <taxon>Bacteria</taxon>
        <taxon>Pseudomonadati</taxon>
        <taxon>Bacteroidota</taxon>
        <taxon>Bacteroidia</taxon>
        <taxon>Bacteroidales</taxon>
        <taxon>Muribaculaceae</taxon>
        <taxon>Lepagella</taxon>
    </lineage>
</organism>
<keyword evidence="2" id="KW-1185">Reference proteome</keyword>
<reference evidence="1" key="1">
    <citation type="submission" date="2019-04" db="EMBL/GenBank/DDBJ databases">
        <title>Microbes associate with the intestines of laboratory mice.</title>
        <authorList>
            <person name="Navarre W."/>
            <person name="Wong E."/>
            <person name="Huang K."/>
            <person name="Tropini C."/>
            <person name="Ng K."/>
            <person name="Yu B."/>
        </authorList>
    </citation>
    <scope>NUCLEOTIDE SEQUENCE</scope>
    <source>
        <strain evidence="1">NM04_E33</strain>
    </source>
</reference>